<dbReference type="GO" id="GO:0005262">
    <property type="term" value="F:calcium channel activity"/>
    <property type="evidence" value="ECO:0007669"/>
    <property type="project" value="TreeGrafter"/>
</dbReference>
<proteinExistence type="inferred from homology"/>
<keyword evidence="6" id="KW-0109">Calcium transport</keyword>
<dbReference type="GO" id="GO:0015293">
    <property type="term" value="F:symporter activity"/>
    <property type="evidence" value="ECO:0007669"/>
    <property type="project" value="UniProtKB-KW"/>
</dbReference>
<evidence type="ECO:0000256" key="14">
    <source>
        <dbReference type="ARBA" id="ARBA00023065"/>
    </source>
</evidence>
<feature type="transmembrane region" description="Helical" evidence="18">
    <location>
        <begin position="412"/>
        <end position="434"/>
    </location>
</feature>
<gene>
    <name evidence="20" type="primary">SLC24A5_2</name>
    <name evidence="20" type="ORF">Bhyg_15040</name>
</gene>
<name>A0A9Q0MST7_9DIPT</name>
<evidence type="ECO:0000256" key="10">
    <source>
        <dbReference type="ARBA" id="ARBA00022847"/>
    </source>
</evidence>
<comment type="subcellular location">
    <subcellularLocation>
        <location evidence="1">Membrane</location>
        <topology evidence="1">Multi-pass membrane protein</topology>
    </subcellularLocation>
</comment>
<keyword evidence="9" id="KW-0106">Calcium</keyword>
<evidence type="ECO:0000256" key="15">
    <source>
        <dbReference type="ARBA" id="ARBA00023136"/>
    </source>
</evidence>
<dbReference type="InterPro" id="IPR044880">
    <property type="entry name" value="NCX_ion-bd_dom_sf"/>
</dbReference>
<dbReference type="PANTHER" id="PTHR10846">
    <property type="entry name" value="SODIUM/POTASSIUM/CALCIUM EXCHANGER"/>
    <property type="match status" value="1"/>
</dbReference>
<dbReference type="Pfam" id="PF01699">
    <property type="entry name" value="Na_Ca_ex"/>
    <property type="match status" value="2"/>
</dbReference>
<feature type="domain" description="Sodium/calcium exchanger membrane region" evidence="19">
    <location>
        <begin position="377"/>
        <end position="530"/>
    </location>
</feature>
<protein>
    <submittedName>
        <fullName evidence="20">Sodium/potassium/calcium exchanger 5</fullName>
    </submittedName>
</protein>
<dbReference type="InterPro" id="IPR004837">
    <property type="entry name" value="NaCa_Exmemb"/>
</dbReference>
<evidence type="ECO:0000256" key="3">
    <source>
        <dbReference type="ARBA" id="ARBA00022448"/>
    </source>
</evidence>
<evidence type="ECO:0000256" key="17">
    <source>
        <dbReference type="SAM" id="Coils"/>
    </source>
</evidence>
<evidence type="ECO:0000256" key="2">
    <source>
        <dbReference type="ARBA" id="ARBA00005364"/>
    </source>
</evidence>
<keyword evidence="12 18" id="KW-1133">Transmembrane helix</keyword>
<dbReference type="FunFam" id="1.20.1420.30:FF:000009">
    <property type="entry name" value="sodium/potassium/calcium exchanger 5 isoform X2"/>
    <property type="match status" value="1"/>
</dbReference>
<keyword evidence="7 18" id="KW-0812">Transmembrane</keyword>
<feature type="transmembrane region" description="Helical" evidence="18">
    <location>
        <begin position="103"/>
        <end position="126"/>
    </location>
</feature>
<evidence type="ECO:0000256" key="5">
    <source>
        <dbReference type="ARBA" id="ARBA00022538"/>
    </source>
</evidence>
<dbReference type="PANTHER" id="PTHR10846:SF2">
    <property type="entry name" value="RE48874P"/>
    <property type="match status" value="1"/>
</dbReference>
<evidence type="ECO:0000256" key="7">
    <source>
        <dbReference type="ARBA" id="ARBA00022692"/>
    </source>
</evidence>
<feature type="coiled-coil region" evidence="17">
    <location>
        <begin position="306"/>
        <end position="335"/>
    </location>
</feature>
<keyword evidence="5" id="KW-0633">Potassium transport</keyword>
<feature type="transmembrane region" description="Helical" evidence="18">
    <location>
        <begin position="231"/>
        <end position="252"/>
    </location>
</feature>
<evidence type="ECO:0000259" key="19">
    <source>
        <dbReference type="Pfam" id="PF01699"/>
    </source>
</evidence>
<evidence type="ECO:0000256" key="16">
    <source>
        <dbReference type="ARBA" id="ARBA00023201"/>
    </source>
</evidence>
<keyword evidence="16" id="KW-0739">Sodium transport</keyword>
<keyword evidence="17" id="KW-0175">Coiled coil</keyword>
<dbReference type="GO" id="GO:0006874">
    <property type="term" value="P:intracellular calcium ion homeostasis"/>
    <property type="evidence" value="ECO:0007669"/>
    <property type="project" value="TreeGrafter"/>
</dbReference>
<keyword evidence="10" id="KW-0769">Symport</keyword>
<evidence type="ECO:0000256" key="6">
    <source>
        <dbReference type="ARBA" id="ARBA00022568"/>
    </source>
</evidence>
<reference evidence="20" key="1">
    <citation type="submission" date="2022-07" db="EMBL/GenBank/DDBJ databases">
        <authorList>
            <person name="Trinca V."/>
            <person name="Uliana J.V.C."/>
            <person name="Torres T.T."/>
            <person name="Ward R.J."/>
            <person name="Monesi N."/>
        </authorList>
    </citation>
    <scope>NUCLEOTIDE SEQUENCE</scope>
    <source>
        <strain evidence="20">HSMRA1968</strain>
        <tissue evidence="20">Whole embryos</tissue>
    </source>
</reference>
<dbReference type="Gene3D" id="1.20.1420.30">
    <property type="entry name" value="NCX, central ion-binding region"/>
    <property type="match status" value="2"/>
</dbReference>
<evidence type="ECO:0000256" key="9">
    <source>
        <dbReference type="ARBA" id="ARBA00022837"/>
    </source>
</evidence>
<evidence type="ECO:0000256" key="8">
    <source>
        <dbReference type="ARBA" id="ARBA00022729"/>
    </source>
</evidence>
<keyword evidence="13" id="KW-0915">Sodium</keyword>
<evidence type="ECO:0000256" key="11">
    <source>
        <dbReference type="ARBA" id="ARBA00022958"/>
    </source>
</evidence>
<comment type="caution">
    <text evidence="20">The sequence shown here is derived from an EMBL/GenBank/DDBJ whole genome shotgun (WGS) entry which is preliminary data.</text>
</comment>
<keyword evidence="4" id="KW-0050">Antiport</keyword>
<dbReference type="EMBL" id="WJQU01000004">
    <property type="protein sequence ID" value="KAJ6636450.1"/>
    <property type="molecule type" value="Genomic_DNA"/>
</dbReference>
<accession>A0A9Q0MST7</accession>
<feature type="domain" description="Sodium/calcium exchanger membrane region" evidence="19">
    <location>
        <begin position="108"/>
        <end position="249"/>
    </location>
</feature>
<keyword evidence="11" id="KW-0630">Potassium</keyword>
<feature type="transmembrane region" description="Helical" evidence="18">
    <location>
        <begin position="484"/>
        <end position="505"/>
    </location>
</feature>
<dbReference type="GO" id="GO:0005886">
    <property type="term" value="C:plasma membrane"/>
    <property type="evidence" value="ECO:0007669"/>
    <property type="project" value="TreeGrafter"/>
</dbReference>
<feature type="transmembrane region" description="Helical" evidence="18">
    <location>
        <begin position="381"/>
        <end position="406"/>
    </location>
</feature>
<dbReference type="InterPro" id="IPR004481">
    <property type="entry name" value="K/Na/Ca-exchanger"/>
</dbReference>
<evidence type="ECO:0000313" key="20">
    <source>
        <dbReference type="EMBL" id="KAJ6636450.1"/>
    </source>
</evidence>
<keyword evidence="3" id="KW-0813">Transport</keyword>
<dbReference type="OrthoDB" id="2127281at2759"/>
<evidence type="ECO:0000256" key="1">
    <source>
        <dbReference type="ARBA" id="ARBA00004141"/>
    </source>
</evidence>
<dbReference type="GO" id="GO:0008273">
    <property type="term" value="F:calcium, potassium:sodium antiporter activity"/>
    <property type="evidence" value="ECO:0007669"/>
    <property type="project" value="TreeGrafter"/>
</dbReference>
<keyword evidence="8" id="KW-0732">Signal</keyword>
<sequence>MVKLQVEMYLKNDLLMTTDSLDETNRQHKNVTTNNYLNELHGPPVIDLLKDDDWTHWKNPLHPMRTILQNEEEEEEIICREESSMDEFPDDLFSQEQRLQGAIVLHFIGAIYFFTITGMLINYYYIPSVQCICDALNITPDVGAAVFMSTATCTPELFTNLIGTFIADSDMGIGAVIGSLMFNILGVSAVASFATRSPVQMDWVPITRDCVVFVANVIVLIGTTWDGYIHWYEALIIMIFAIPYFVIMFQSARISRFMKRKFEVEYGCCNRNISGVDDVEKKGKDNAGFKGSTPAVDQVTAVTQPVEEKVDEKTLAENERRAAEEKEAHELLKRQRLGLWPCPKDTIPRTIFWYYTWPIRLVLFCTLVNVKRYPKWYPFTFIMSIVWIGFNTWFIFFMLIIISYTFSIPESVMGITVFAIGGCTPEIITGFIMAQRGNSNVGVSNSIGASSLAIIIALGVPWFFRAVISSKGHERPYVALHTNGMEYIILSLLLLTLCFYLIVYFRRFILTKITGSLLILTYAVFITIAVLMEVGVFFDLICIPYN</sequence>
<evidence type="ECO:0000256" key="18">
    <source>
        <dbReference type="SAM" id="Phobius"/>
    </source>
</evidence>
<keyword evidence="21" id="KW-1185">Reference proteome</keyword>
<evidence type="ECO:0000256" key="12">
    <source>
        <dbReference type="ARBA" id="ARBA00022989"/>
    </source>
</evidence>
<organism evidence="20 21">
    <name type="scientific">Pseudolycoriella hygida</name>
    <dbReference type="NCBI Taxonomy" id="35572"/>
    <lineage>
        <taxon>Eukaryota</taxon>
        <taxon>Metazoa</taxon>
        <taxon>Ecdysozoa</taxon>
        <taxon>Arthropoda</taxon>
        <taxon>Hexapoda</taxon>
        <taxon>Insecta</taxon>
        <taxon>Pterygota</taxon>
        <taxon>Neoptera</taxon>
        <taxon>Endopterygota</taxon>
        <taxon>Diptera</taxon>
        <taxon>Nematocera</taxon>
        <taxon>Sciaroidea</taxon>
        <taxon>Sciaridae</taxon>
        <taxon>Pseudolycoriella</taxon>
    </lineage>
</organism>
<keyword evidence="14" id="KW-0406">Ion transport</keyword>
<dbReference type="AlphaFoldDB" id="A0A9Q0MST7"/>
<keyword evidence="15 18" id="KW-0472">Membrane</keyword>
<feature type="transmembrane region" description="Helical" evidence="18">
    <location>
        <begin position="171"/>
        <end position="194"/>
    </location>
</feature>
<feature type="transmembrane region" description="Helical" evidence="18">
    <location>
        <begin position="206"/>
        <end position="225"/>
    </location>
</feature>
<evidence type="ECO:0000313" key="21">
    <source>
        <dbReference type="Proteomes" id="UP001151699"/>
    </source>
</evidence>
<evidence type="ECO:0000256" key="4">
    <source>
        <dbReference type="ARBA" id="ARBA00022449"/>
    </source>
</evidence>
<feature type="transmembrane region" description="Helical" evidence="18">
    <location>
        <begin position="517"/>
        <end position="538"/>
    </location>
</feature>
<comment type="similarity">
    <text evidence="2">Belongs to the Ca(2+):cation antiporter (CaCA) (TC 2.A.19) family. SLC24A subfamily.</text>
</comment>
<dbReference type="Proteomes" id="UP001151699">
    <property type="component" value="Chromosome C"/>
</dbReference>
<feature type="transmembrane region" description="Helical" evidence="18">
    <location>
        <begin position="446"/>
        <end position="464"/>
    </location>
</feature>
<evidence type="ECO:0000256" key="13">
    <source>
        <dbReference type="ARBA" id="ARBA00023053"/>
    </source>
</evidence>